<dbReference type="Proteomes" id="UP000492821">
    <property type="component" value="Unassembled WGS sequence"/>
</dbReference>
<reference evidence="2" key="1">
    <citation type="journal article" date="2013" name="Genetics">
        <title>The draft genome and transcriptome of Panagrellus redivivus are shaped by the harsh demands of a free-living lifestyle.</title>
        <authorList>
            <person name="Srinivasan J."/>
            <person name="Dillman A.R."/>
            <person name="Macchietto M.G."/>
            <person name="Heikkinen L."/>
            <person name="Lakso M."/>
            <person name="Fracchia K.M."/>
            <person name="Antoshechkin I."/>
            <person name="Mortazavi A."/>
            <person name="Wong G."/>
            <person name="Sternberg P.W."/>
        </authorList>
    </citation>
    <scope>NUCLEOTIDE SEQUENCE [LARGE SCALE GENOMIC DNA]</scope>
    <source>
        <strain evidence="2">MT8872</strain>
    </source>
</reference>
<evidence type="ECO:0000313" key="3">
    <source>
        <dbReference type="WBParaSite" id="Pan_g2642.t1"/>
    </source>
</evidence>
<name>A0A7E4VRX0_PANRE</name>
<proteinExistence type="predicted"/>
<accession>A0A7E4VRX0</accession>
<dbReference type="WBParaSite" id="Pan_g2642.t1">
    <property type="protein sequence ID" value="Pan_g2642.t1"/>
    <property type="gene ID" value="Pan_g2642"/>
</dbReference>
<dbReference type="AlphaFoldDB" id="A0A7E4VRX0"/>
<feature type="compositionally biased region" description="Basic and acidic residues" evidence="1">
    <location>
        <begin position="112"/>
        <end position="123"/>
    </location>
</feature>
<organism evidence="2 3">
    <name type="scientific">Panagrellus redivivus</name>
    <name type="common">Microworm</name>
    <dbReference type="NCBI Taxonomy" id="6233"/>
    <lineage>
        <taxon>Eukaryota</taxon>
        <taxon>Metazoa</taxon>
        <taxon>Ecdysozoa</taxon>
        <taxon>Nematoda</taxon>
        <taxon>Chromadorea</taxon>
        <taxon>Rhabditida</taxon>
        <taxon>Tylenchina</taxon>
        <taxon>Panagrolaimomorpha</taxon>
        <taxon>Panagrolaimoidea</taxon>
        <taxon>Panagrolaimidae</taxon>
        <taxon>Panagrellus</taxon>
    </lineage>
</organism>
<evidence type="ECO:0000256" key="1">
    <source>
        <dbReference type="SAM" id="MobiDB-lite"/>
    </source>
</evidence>
<sequence>MIPKQLDVFVNMLGEFVALNKTPDYRLNSASEQYLADAVKAEKKQSTSNITSINIGMNDHAIYHHSRSTSTNSAPPAVCNYEAPSPKIRSSRRLSMPNFRKSSLLKKFQRHSHLEVPTDRRNSDTISESDESVAGDLPLKTKRQRHESTSSSLLGDIAKYCNGMSAIHTKI</sequence>
<protein>
    <submittedName>
        <fullName evidence="3">Rho-GAP domain-containing protein</fullName>
    </submittedName>
</protein>
<keyword evidence="2" id="KW-1185">Reference proteome</keyword>
<reference evidence="3" key="2">
    <citation type="submission" date="2020-10" db="UniProtKB">
        <authorList>
            <consortium name="WormBaseParasite"/>
        </authorList>
    </citation>
    <scope>IDENTIFICATION</scope>
</reference>
<evidence type="ECO:0000313" key="2">
    <source>
        <dbReference type="Proteomes" id="UP000492821"/>
    </source>
</evidence>
<feature type="region of interest" description="Disordered" evidence="1">
    <location>
        <begin position="110"/>
        <end position="151"/>
    </location>
</feature>